<dbReference type="OrthoDB" id="9807210at2"/>
<dbReference type="Pfam" id="PF01979">
    <property type="entry name" value="Amidohydro_1"/>
    <property type="match status" value="1"/>
</dbReference>
<feature type="domain" description="Amidohydrolase-related" evidence="5">
    <location>
        <begin position="63"/>
        <end position="427"/>
    </location>
</feature>
<evidence type="ECO:0000259" key="5">
    <source>
        <dbReference type="Pfam" id="PF01979"/>
    </source>
</evidence>
<dbReference type="GO" id="GO:0008892">
    <property type="term" value="F:guanine deaminase activity"/>
    <property type="evidence" value="ECO:0007669"/>
    <property type="project" value="TreeGrafter"/>
</dbReference>
<dbReference type="PANTHER" id="PTHR11271:SF6">
    <property type="entry name" value="GUANINE DEAMINASE"/>
    <property type="match status" value="1"/>
</dbReference>
<evidence type="ECO:0000313" key="7">
    <source>
        <dbReference type="Proteomes" id="UP000199652"/>
    </source>
</evidence>
<gene>
    <name evidence="6" type="ORF">SAMN04488579_13010</name>
</gene>
<dbReference type="GO" id="GO:0046098">
    <property type="term" value="P:guanine metabolic process"/>
    <property type="evidence" value="ECO:0007669"/>
    <property type="project" value="TreeGrafter"/>
</dbReference>
<dbReference type="InterPro" id="IPR006680">
    <property type="entry name" value="Amidohydro-rel"/>
</dbReference>
<dbReference type="Gene3D" id="2.30.40.10">
    <property type="entry name" value="Urease, subunit C, domain 1"/>
    <property type="match status" value="1"/>
</dbReference>
<dbReference type="GO" id="GO:0005829">
    <property type="term" value="C:cytosol"/>
    <property type="evidence" value="ECO:0007669"/>
    <property type="project" value="TreeGrafter"/>
</dbReference>
<evidence type="ECO:0000256" key="3">
    <source>
        <dbReference type="ARBA" id="ARBA00022801"/>
    </source>
</evidence>
<dbReference type="SUPFAM" id="SSF51556">
    <property type="entry name" value="Metallo-dependent hydrolases"/>
    <property type="match status" value="1"/>
</dbReference>
<keyword evidence="4" id="KW-0862">Zinc</keyword>
<keyword evidence="7" id="KW-1185">Reference proteome</keyword>
<protein>
    <submittedName>
        <fullName evidence="6">Guanine deaminase</fullName>
    </submittedName>
</protein>
<evidence type="ECO:0000256" key="1">
    <source>
        <dbReference type="ARBA" id="ARBA00001947"/>
    </source>
</evidence>
<dbReference type="InterPro" id="IPR051607">
    <property type="entry name" value="Metallo-dep_hydrolases"/>
</dbReference>
<accession>A0A1H3JGW0</accession>
<evidence type="ECO:0000313" key="6">
    <source>
        <dbReference type="EMBL" id="SDY39161.1"/>
    </source>
</evidence>
<dbReference type="PANTHER" id="PTHR11271">
    <property type="entry name" value="GUANINE DEAMINASE"/>
    <property type="match status" value="1"/>
</dbReference>
<dbReference type="InterPro" id="IPR032466">
    <property type="entry name" value="Metal_Hydrolase"/>
</dbReference>
<keyword evidence="2" id="KW-0479">Metal-binding</keyword>
<proteinExistence type="predicted"/>
<reference evidence="7" key="1">
    <citation type="submission" date="2016-10" db="EMBL/GenBank/DDBJ databases">
        <authorList>
            <person name="Varghese N."/>
            <person name="Submissions S."/>
        </authorList>
    </citation>
    <scope>NUCLEOTIDE SEQUENCE [LARGE SCALE GENOMIC DNA]</scope>
    <source>
        <strain evidence="7">VPI 5359</strain>
    </source>
</reference>
<evidence type="ECO:0000256" key="2">
    <source>
        <dbReference type="ARBA" id="ARBA00022723"/>
    </source>
</evidence>
<dbReference type="SUPFAM" id="SSF51338">
    <property type="entry name" value="Composite domain of metallo-dependent hydrolases"/>
    <property type="match status" value="1"/>
</dbReference>
<evidence type="ECO:0000256" key="4">
    <source>
        <dbReference type="ARBA" id="ARBA00022833"/>
    </source>
</evidence>
<dbReference type="AlphaFoldDB" id="A0A1H3JGW0"/>
<sequence length="428" mass="47528">MKNTENTVSILKGNILYPMDKHRIGAKPGGYLICQDDVVVGVFDRVPPMYREYPITDYGDYLIIPGLTDLHVHAPQYPFRALGMDLELLPWLQTYTFPEESKYKEMDYAKPMYEKFVSDLKRSATTRAVIYGTLHTPATLALMDLLEESGMLTFVGKVNMDRNSIPELTEDTLESAVDTRKWIAACQARYQRTRPILTPRFIPSCSDVLMAELGKIQRETGLPVQSHLSENRDEIAWVSDLHPDTTCYGEAYAKYGLFGGAVPTVMAHCVHSTEEEQDRIKEQGVFIAHCPQSNMNLSSGVAPVRRFLDRGISLGLGSDVAGGTALSIFRAMADAIQASKMRWALLDDSLAPLTLAEAFYLGTAGGGAFFGKVGRFEPGYAFDALVIDDSDFETTADYNGLIQRLERLVYLGRDDQIVAKIVGGKSVF</sequence>
<keyword evidence="3" id="KW-0378">Hydrolase</keyword>
<dbReference type="InterPro" id="IPR011059">
    <property type="entry name" value="Metal-dep_hydrolase_composite"/>
</dbReference>
<dbReference type="EMBL" id="FNOU01000030">
    <property type="protein sequence ID" value="SDY39161.1"/>
    <property type="molecule type" value="Genomic_DNA"/>
</dbReference>
<organism evidence="6 7">
    <name type="scientific">Eubacterium barkeri</name>
    <name type="common">Clostridium barkeri</name>
    <dbReference type="NCBI Taxonomy" id="1528"/>
    <lineage>
        <taxon>Bacteria</taxon>
        <taxon>Bacillati</taxon>
        <taxon>Bacillota</taxon>
        <taxon>Clostridia</taxon>
        <taxon>Eubacteriales</taxon>
        <taxon>Eubacteriaceae</taxon>
        <taxon>Eubacterium</taxon>
    </lineage>
</organism>
<dbReference type="Gene3D" id="3.20.20.140">
    <property type="entry name" value="Metal-dependent hydrolases"/>
    <property type="match status" value="1"/>
</dbReference>
<dbReference type="STRING" id="1528.SAMN04488579_13010"/>
<comment type="cofactor">
    <cofactor evidence="1">
        <name>Zn(2+)</name>
        <dbReference type="ChEBI" id="CHEBI:29105"/>
    </cofactor>
</comment>
<dbReference type="Proteomes" id="UP000199652">
    <property type="component" value="Unassembled WGS sequence"/>
</dbReference>
<name>A0A1H3JGW0_EUBBA</name>
<dbReference type="GO" id="GO:0008270">
    <property type="term" value="F:zinc ion binding"/>
    <property type="evidence" value="ECO:0007669"/>
    <property type="project" value="TreeGrafter"/>
</dbReference>
<dbReference type="RefSeq" id="WP_090247045.1">
    <property type="nucleotide sequence ID" value="NZ_FNOU01000030.1"/>
</dbReference>